<feature type="region of interest" description="Disordered" evidence="1">
    <location>
        <begin position="587"/>
        <end position="607"/>
    </location>
</feature>
<feature type="compositionally biased region" description="Basic residues" evidence="1">
    <location>
        <begin position="479"/>
        <end position="490"/>
    </location>
</feature>
<dbReference type="SMART" id="SM00128">
    <property type="entry name" value="IPPc"/>
    <property type="match status" value="1"/>
</dbReference>
<dbReference type="GO" id="GO:0046856">
    <property type="term" value="P:phosphatidylinositol dephosphorylation"/>
    <property type="evidence" value="ECO:0007669"/>
    <property type="project" value="InterPro"/>
</dbReference>
<proteinExistence type="predicted"/>
<dbReference type="AlphaFoldDB" id="A0A165TI24"/>
<evidence type="ECO:0000256" key="1">
    <source>
        <dbReference type="SAM" id="MobiDB-lite"/>
    </source>
</evidence>
<dbReference type="OrthoDB" id="405996at2759"/>
<organism evidence="3 4">
    <name type="scientific">Daedalea quercina L-15889</name>
    <dbReference type="NCBI Taxonomy" id="1314783"/>
    <lineage>
        <taxon>Eukaryota</taxon>
        <taxon>Fungi</taxon>
        <taxon>Dikarya</taxon>
        <taxon>Basidiomycota</taxon>
        <taxon>Agaricomycotina</taxon>
        <taxon>Agaricomycetes</taxon>
        <taxon>Polyporales</taxon>
        <taxon>Fomitopsis</taxon>
    </lineage>
</organism>
<keyword evidence="4" id="KW-1185">Reference proteome</keyword>
<evidence type="ECO:0000313" key="4">
    <source>
        <dbReference type="Proteomes" id="UP000076727"/>
    </source>
</evidence>
<dbReference type="Proteomes" id="UP000076727">
    <property type="component" value="Unassembled WGS sequence"/>
</dbReference>
<dbReference type="GO" id="GO:0004439">
    <property type="term" value="F:phosphatidylinositol-4,5-bisphosphate 5-phosphatase activity"/>
    <property type="evidence" value="ECO:0007669"/>
    <property type="project" value="TreeGrafter"/>
</dbReference>
<feature type="region of interest" description="Disordered" evidence="1">
    <location>
        <begin position="438"/>
        <end position="544"/>
    </location>
</feature>
<feature type="compositionally biased region" description="Polar residues" evidence="1">
    <location>
        <begin position="270"/>
        <end position="284"/>
    </location>
</feature>
<evidence type="ECO:0000259" key="2">
    <source>
        <dbReference type="SMART" id="SM00128"/>
    </source>
</evidence>
<dbReference type="EMBL" id="KV429036">
    <property type="protein sequence ID" value="KZT73474.1"/>
    <property type="molecule type" value="Genomic_DNA"/>
</dbReference>
<dbReference type="PANTHER" id="PTHR11200">
    <property type="entry name" value="INOSITOL 5-PHOSPHATASE"/>
    <property type="match status" value="1"/>
</dbReference>
<dbReference type="InterPro" id="IPR000300">
    <property type="entry name" value="IPPc"/>
</dbReference>
<gene>
    <name evidence="3" type="ORF">DAEQUDRAFT_415031</name>
</gene>
<feature type="compositionally biased region" description="Basic and acidic residues" evidence="1">
    <location>
        <begin position="250"/>
        <end position="262"/>
    </location>
</feature>
<dbReference type="InterPro" id="IPR046985">
    <property type="entry name" value="IP5"/>
</dbReference>
<dbReference type="Gene3D" id="3.60.10.10">
    <property type="entry name" value="Endonuclease/exonuclease/phosphatase"/>
    <property type="match status" value="2"/>
</dbReference>
<feature type="domain" description="Inositol polyphosphate-related phosphatase" evidence="2">
    <location>
        <begin position="3"/>
        <end position="279"/>
    </location>
</feature>
<accession>A0A165TI24</accession>
<feature type="region of interest" description="Disordered" evidence="1">
    <location>
        <begin position="334"/>
        <end position="393"/>
    </location>
</feature>
<protein>
    <submittedName>
        <fullName evidence="3">DNase I-like protein</fullName>
    </submittedName>
</protein>
<dbReference type="Pfam" id="PF22669">
    <property type="entry name" value="Exo_endo_phos2"/>
    <property type="match status" value="2"/>
</dbReference>
<dbReference type="SUPFAM" id="SSF56219">
    <property type="entry name" value="DNase I-like"/>
    <property type="match status" value="1"/>
</dbReference>
<feature type="region of interest" description="Disordered" evidence="1">
    <location>
        <begin position="239"/>
        <end position="292"/>
    </location>
</feature>
<sequence>MYATRPCRGATRPVALMRNPSTWQETPRMCGRLAVYVNVNIKHLVRGASKDAVTTGLIGGRVGNKGGVGISANIAGTTLLFINAHLAAHEGKVQHRVADFAKIKAELDVDDFLSSDDPRIMSEDITDKFDYTFLCGDLNFRLDITRLHADWLISRREYAQALAFDQLRKIMEMGRAFVGFQEAPITFPPTFKYDVMRTMKRRRSSPKPLASPFIPSTPVAGHQKVLTNVTEKDGEALTSACETEGNDVSESERVEERERDQDAVSVVSSTFTSARSKYTNQSQGEEAQETEEETLFFAGETRTRTGKVIQRLSLTAMKAKWVAMVSPAKTEFINHMPAKLKRRQRAESTRDSPGPRSQSGARSIPDDHASSANVQDNAREEDAPEGVYDSSHKQRVPSWCDRILWKSTVQPEPEEILPPLQPPRNRVSNFLQVLRPVRSRRDSTSSMLSTVLGPMNNSAPRLPPSPLSSPNANRERKFPRQPHRASRMSRPKSVDTLPTLNMLRAPSAGFEPTPPLPRRLSLEGSTPTSVPLTQSQTMPPPRQDRWTPVGLASEHSPALTTAPATVTSPTSRWFGFLPAFLHREGSIPTISRPDSPVTPEQPPPRRGTVVCLDYRSLDDAAMRRLEGRSDHRPVIGSYAIYI</sequence>
<name>A0A165TI24_9APHY</name>
<evidence type="ECO:0000313" key="3">
    <source>
        <dbReference type="EMBL" id="KZT73474.1"/>
    </source>
</evidence>
<dbReference type="STRING" id="1314783.A0A165TI24"/>
<dbReference type="PANTHER" id="PTHR11200:SF275">
    <property type="entry name" value="LD06095P"/>
    <property type="match status" value="1"/>
</dbReference>
<reference evidence="3 4" key="1">
    <citation type="journal article" date="2016" name="Mol. Biol. Evol.">
        <title>Comparative Genomics of Early-Diverging Mushroom-Forming Fungi Provides Insights into the Origins of Lignocellulose Decay Capabilities.</title>
        <authorList>
            <person name="Nagy L.G."/>
            <person name="Riley R."/>
            <person name="Tritt A."/>
            <person name="Adam C."/>
            <person name="Daum C."/>
            <person name="Floudas D."/>
            <person name="Sun H."/>
            <person name="Yadav J.S."/>
            <person name="Pangilinan J."/>
            <person name="Larsson K.H."/>
            <person name="Matsuura K."/>
            <person name="Barry K."/>
            <person name="Labutti K."/>
            <person name="Kuo R."/>
            <person name="Ohm R.A."/>
            <person name="Bhattacharya S.S."/>
            <person name="Shirouzu T."/>
            <person name="Yoshinaga Y."/>
            <person name="Martin F.M."/>
            <person name="Grigoriev I.V."/>
            <person name="Hibbett D.S."/>
        </authorList>
    </citation>
    <scope>NUCLEOTIDE SEQUENCE [LARGE SCALE GENOMIC DNA]</scope>
    <source>
        <strain evidence="3 4">L-15889</strain>
    </source>
</reference>
<dbReference type="InterPro" id="IPR036691">
    <property type="entry name" value="Endo/exonu/phosph_ase_sf"/>
</dbReference>
<feature type="compositionally biased region" description="Polar residues" evidence="1">
    <location>
        <begin position="523"/>
        <end position="537"/>
    </location>
</feature>